<protein>
    <submittedName>
        <fullName evidence="3">Recombinase family protein</fullName>
    </submittedName>
</protein>
<evidence type="ECO:0000313" key="4">
    <source>
        <dbReference type="Proteomes" id="UP000595823"/>
    </source>
</evidence>
<comment type="similarity">
    <text evidence="1">Belongs to the site-specific recombinase resolvase family.</text>
</comment>
<reference evidence="3 4" key="1">
    <citation type="submission" date="2020-06" db="EMBL/GenBank/DDBJ databases">
        <title>Genomic analysis of Salicibibacter sp. NKC5-3.</title>
        <authorList>
            <person name="Oh Y.J."/>
        </authorList>
    </citation>
    <scope>NUCLEOTIDE SEQUENCE [LARGE SCALE GENOMIC DNA]</scope>
    <source>
        <strain evidence="3 4">NKC5-3</strain>
    </source>
</reference>
<dbReference type="Proteomes" id="UP000595823">
    <property type="component" value="Chromosome"/>
</dbReference>
<gene>
    <name evidence="3" type="ORF">HUG15_08490</name>
</gene>
<dbReference type="PROSITE" id="PS51736">
    <property type="entry name" value="RECOMBINASES_3"/>
    <property type="match status" value="1"/>
</dbReference>
<dbReference type="Gene3D" id="1.10.10.60">
    <property type="entry name" value="Homeodomain-like"/>
    <property type="match status" value="1"/>
</dbReference>
<dbReference type="GO" id="GO:0000150">
    <property type="term" value="F:DNA strand exchange activity"/>
    <property type="evidence" value="ECO:0007669"/>
    <property type="project" value="InterPro"/>
</dbReference>
<sequence length="171" mass="20111">MQQMEAMGIDDYYHEYASGVSQSYPERERLLQNIEAGDEIHVTKLSKLIRSTEDLLDVILHLREKDVLLYSLAESWLDFSENNPYNGYFLSIIGKIKQFSGNIRLMRRQEGMEAAKHEGKYQGRKKTYDSDHPGMNHAVELYREGRHTVKHICEITQISRTSLYRELKRRN</sequence>
<dbReference type="SMART" id="SM00857">
    <property type="entry name" value="Resolvase"/>
    <property type="match status" value="1"/>
</dbReference>
<organism evidence="3 4">
    <name type="scientific">Salicibibacter cibarius</name>
    <dbReference type="NCBI Taxonomy" id="2743000"/>
    <lineage>
        <taxon>Bacteria</taxon>
        <taxon>Bacillati</taxon>
        <taxon>Bacillota</taxon>
        <taxon>Bacilli</taxon>
        <taxon>Bacillales</taxon>
        <taxon>Bacillaceae</taxon>
        <taxon>Salicibibacter</taxon>
    </lineage>
</organism>
<evidence type="ECO:0000313" key="3">
    <source>
        <dbReference type="EMBL" id="QQK75597.1"/>
    </source>
</evidence>
<dbReference type="AlphaFoldDB" id="A0A7T6Z2Q4"/>
<dbReference type="EMBL" id="CP054705">
    <property type="protein sequence ID" value="QQK75597.1"/>
    <property type="molecule type" value="Genomic_DNA"/>
</dbReference>
<dbReference type="PANTHER" id="PTHR30461">
    <property type="entry name" value="DNA-INVERTASE FROM LAMBDOID PROPHAGE"/>
    <property type="match status" value="1"/>
</dbReference>
<evidence type="ECO:0000259" key="2">
    <source>
        <dbReference type="PROSITE" id="PS51736"/>
    </source>
</evidence>
<proteinExistence type="inferred from homology"/>
<dbReference type="Pfam" id="PF02796">
    <property type="entry name" value="HTH_7"/>
    <property type="match status" value="1"/>
</dbReference>
<name>A0A7T6Z2Q4_9BACI</name>
<dbReference type="KEGG" id="scia:HUG15_08490"/>
<dbReference type="InterPro" id="IPR050639">
    <property type="entry name" value="SSR_resolvase"/>
</dbReference>
<dbReference type="InterPro" id="IPR036162">
    <property type="entry name" value="Resolvase-like_N_sf"/>
</dbReference>
<dbReference type="GO" id="GO:0003677">
    <property type="term" value="F:DNA binding"/>
    <property type="evidence" value="ECO:0007669"/>
    <property type="project" value="InterPro"/>
</dbReference>
<dbReference type="InterPro" id="IPR006119">
    <property type="entry name" value="Resolv_N"/>
</dbReference>
<keyword evidence="4" id="KW-1185">Reference proteome</keyword>
<evidence type="ECO:0000256" key="1">
    <source>
        <dbReference type="ARBA" id="ARBA00009913"/>
    </source>
</evidence>
<dbReference type="Gene3D" id="3.40.50.1390">
    <property type="entry name" value="Resolvase, N-terminal catalytic domain"/>
    <property type="match status" value="1"/>
</dbReference>
<feature type="domain" description="Resolvase/invertase-type recombinase catalytic" evidence="2">
    <location>
        <begin position="1"/>
        <end position="119"/>
    </location>
</feature>
<accession>A0A7T6Z2Q4</accession>
<dbReference type="Pfam" id="PF00239">
    <property type="entry name" value="Resolvase"/>
    <property type="match status" value="1"/>
</dbReference>
<dbReference type="SUPFAM" id="SSF53041">
    <property type="entry name" value="Resolvase-like"/>
    <property type="match status" value="1"/>
</dbReference>
<dbReference type="PANTHER" id="PTHR30461:SF26">
    <property type="entry name" value="RESOLVASE HOMOLOG YNEB"/>
    <property type="match status" value="1"/>
</dbReference>
<dbReference type="InterPro" id="IPR006120">
    <property type="entry name" value="Resolvase_HTH_dom"/>
</dbReference>